<proteinExistence type="predicted"/>
<comment type="caution">
    <text evidence="2">The sequence shown here is derived from an EMBL/GenBank/DDBJ whole genome shotgun (WGS) entry which is preliminary data.</text>
</comment>
<organism evidence="2 3">
    <name type="scientific">Actinoallomurus liliacearum</name>
    <dbReference type="NCBI Taxonomy" id="1080073"/>
    <lineage>
        <taxon>Bacteria</taxon>
        <taxon>Bacillati</taxon>
        <taxon>Actinomycetota</taxon>
        <taxon>Actinomycetes</taxon>
        <taxon>Streptosporangiales</taxon>
        <taxon>Thermomonosporaceae</taxon>
        <taxon>Actinoallomurus</taxon>
    </lineage>
</organism>
<reference evidence="3" key="1">
    <citation type="journal article" date="2019" name="Int. J. Syst. Evol. Microbiol.">
        <title>The Global Catalogue of Microorganisms (GCM) 10K type strain sequencing project: providing services to taxonomists for standard genome sequencing and annotation.</title>
        <authorList>
            <consortium name="The Broad Institute Genomics Platform"/>
            <consortium name="The Broad Institute Genome Sequencing Center for Infectious Disease"/>
            <person name="Wu L."/>
            <person name="Ma J."/>
        </authorList>
    </citation>
    <scope>NUCLEOTIDE SEQUENCE [LARGE SCALE GENOMIC DNA]</scope>
    <source>
        <strain evidence="3">JCM 17938</strain>
    </source>
</reference>
<name>A0ABP8TJG0_9ACTN</name>
<evidence type="ECO:0008006" key="4">
    <source>
        <dbReference type="Google" id="ProtNLM"/>
    </source>
</evidence>
<keyword evidence="1" id="KW-0812">Transmembrane</keyword>
<evidence type="ECO:0000313" key="2">
    <source>
        <dbReference type="EMBL" id="GAA4607644.1"/>
    </source>
</evidence>
<evidence type="ECO:0000256" key="1">
    <source>
        <dbReference type="SAM" id="Phobius"/>
    </source>
</evidence>
<dbReference type="EMBL" id="BAABHJ010000006">
    <property type="protein sequence ID" value="GAA4607644.1"/>
    <property type="molecule type" value="Genomic_DNA"/>
</dbReference>
<protein>
    <recommendedName>
        <fullName evidence="4">YokE-like PH domain-containing protein</fullName>
    </recommendedName>
</protein>
<keyword evidence="1" id="KW-1133">Transmembrane helix</keyword>
<dbReference type="Proteomes" id="UP001500212">
    <property type="component" value="Unassembled WGS sequence"/>
</dbReference>
<gene>
    <name evidence="2" type="ORF">GCM10023195_29250</name>
</gene>
<evidence type="ECO:0000313" key="3">
    <source>
        <dbReference type="Proteomes" id="UP001500212"/>
    </source>
</evidence>
<feature type="transmembrane region" description="Helical" evidence="1">
    <location>
        <begin position="33"/>
        <end position="52"/>
    </location>
</feature>
<accession>A0ABP8TJG0</accession>
<keyword evidence="3" id="KW-1185">Reference proteome</keyword>
<sequence length="121" mass="13637">MAIRDKLRANAAPLLQPGENIQAVFCGQTTSQYFALISVWIIILTNAYRVVVVTDRRILICKSGRFRMTPVKEISRELPRNLRIGPASGLWWRCESLGEKLYVHKRFHKDVAAADGQALAA</sequence>
<keyword evidence="1" id="KW-0472">Membrane</keyword>